<feature type="transmembrane region" description="Helical" evidence="14">
    <location>
        <begin position="24"/>
        <end position="48"/>
    </location>
</feature>
<keyword evidence="17" id="KW-1185">Reference proteome</keyword>
<keyword evidence="3" id="KW-0444">Lipid biosynthesis</keyword>
<reference evidence="16 17" key="1">
    <citation type="submission" date="2023-03" db="EMBL/GenBank/DDBJ databases">
        <title>Fodinicurvata sp. CAU 1616 isolated from sea sendiment.</title>
        <authorList>
            <person name="Kim W."/>
        </authorList>
    </citation>
    <scope>NUCLEOTIDE SEQUENCE [LARGE SCALE GENOMIC DNA]</scope>
    <source>
        <strain evidence="16 17">CAU 1616</strain>
    </source>
</reference>
<evidence type="ECO:0000256" key="2">
    <source>
        <dbReference type="ARBA" id="ARBA00004477"/>
    </source>
</evidence>
<keyword evidence="5" id="KW-0479">Metal-binding</keyword>
<evidence type="ECO:0000313" key="17">
    <source>
        <dbReference type="Proteomes" id="UP001215503"/>
    </source>
</evidence>
<evidence type="ECO:0000256" key="7">
    <source>
        <dbReference type="ARBA" id="ARBA00022832"/>
    </source>
</evidence>
<keyword evidence="13" id="KW-0275">Fatty acid biosynthesis</keyword>
<evidence type="ECO:0000256" key="3">
    <source>
        <dbReference type="ARBA" id="ARBA00022516"/>
    </source>
</evidence>
<feature type="domain" description="Fatty acid hydroxylase" evidence="15">
    <location>
        <begin position="67"/>
        <end position="204"/>
    </location>
</feature>
<keyword evidence="6" id="KW-0256">Endoplasmic reticulum</keyword>
<dbReference type="PANTHER" id="PTHR12863:SF1">
    <property type="entry name" value="FATTY ACID 2-HYDROXYLASE"/>
    <property type="match status" value="1"/>
</dbReference>
<evidence type="ECO:0000256" key="5">
    <source>
        <dbReference type="ARBA" id="ARBA00022723"/>
    </source>
</evidence>
<evidence type="ECO:0000256" key="14">
    <source>
        <dbReference type="SAM" id="Phobius"/>
    </source>
</evidence>
<keyword evidence="4 14" id="KW-0812">Transmembrane</keyword>
<proteinExistence type="predicted"/>
<comment type="caution">
    <text evidence="16">The sequence shown here is derived from an EMBL/GenBank/DDBJ whole genome shotgun (WGS) entry which is preliminary data.</text>
</comment>
<keyword evidence="8" id="KW-0862">Zinc</keyword>
<dbReference type="InterPro" id="IPR014430">
    <property type="entry name" value="Scs7"/>
</dbReference>
<organism evidence="16 17">
    <name type="scientific">Aquibaculum arenosum</name>
    <dbReference type="NCBI Taxonomy" id="3032591"/>
    <lineage>
        <taxon>Bacteria</taxon>
        <taxon>Pseudomonadati</taxon>
        <taxon>Pseudomonadota</taxon>
        <taxon>Alphaproteobacteria</taxon>
        <taxon>Rhodospirillales</taxon>
        <taxon>Rhodovibrionaceae</taxon>
        <taxon>Aquibaculum</taxon>
    </lineage>
</organism>
<dbReference type="Proteomes" id="UP001215503">
    <property type="component" value="Unassembled WGS sequence"/>
</dbReference>
<feature type="transmembrane region" description="Helical" evidence="14">
    <location>
        <begin position="109"/>
        <end position="132"/>
    </location>
</feature>
<dbReference type="InterPro" id="IPR006694">
    <property type="entry name" value="Fatty_acid_hydroxylase"/>
</dbReference>
<feature type="transmembrane region" description="Helical" evidence="14">
    <location>
        <begin position="54"/>
        <end position="75"/>
    </location>
</feature>
<evidence type="ECO:0000256" key="9">
    <source>
        <dbReference type="ARBA" id="ARBA00022989"/>
    </source>
</evidence>
<keyword evidence="7" id="KW-0276">Fatty acid metabolism</keyword>
<dbReference type="Pfam" id="PF04116">
    <property type="entry name" value="FA_hydroxylase"/>
    <property type="match status" value="1"/>
</dbReference>
<name>A0ABT5YI80_9PROT</name>
<evidence type="ECO:0000256" key="4">
    <source>
        <dbReference type="ARBA" id="ARBA00022692"/>
    </source>
</evidence>
<comment type="cofactor">
    <cofactor evidence="1">
        <name>Zn(2+)</name>
        <dbReference type="ChEBI" id="CHEBI:29105"/>
    </cofactor>
</comment>
<sequence length="254" mass="29044">MSPAIGPWSGRKYFLDKMTLRDLVIAYFTYYAILVYLLLAAGAIALTLYWAEGWIGPALAAGIVLPLYPAVWYGLHRWVLHGQWLYRMPWTAKVWKRIHYDHHQDPHDLSVLFGALYTTLPTILIVTVPLGWVIAGSAGAAAATAAGLLTTCFYEFCHCIQHLPFKPKWNWLKQMKRLHLAHHFHSEKGNFGITNFLWDRLLNTYYGHPRDVPRSETVFNLGYTAEKAEHYPWVEALSDAAHQQTGALRPARSR</sequence>
<keyword evidence="10" id="KW-0560">Oxidoreductase</keyword>
<keyword evidence="12 14" id="KW-0472">Membrane</keyword>
<evidence type="ECO:0000313" key="16">
    <source>
        <dbReference type="EMBL" id="MDF2094650.1"/>
    </source>
</evidence>
<keyword evidence="11" id="KW-0443">Lipid metabolism</keyword>
<evidence type="ECO:0000256" key="6">
    <source>
        <dbReference type="ARBA" id="ARBA00022824"/>
    </source>
</evidence>
<evidence type="ECO:0000256" key="13">
    <source>
        <dbReference type="ARBA" id="ARBA00023160"/>
    </source>
</evidence>
<protein>
    <submittedName>
        <fullName evidence="16">Sterol desaturase family protein</fullName>
    </submittedName>
</protein>
<evidence type="ECO:0000259" key="15">
    <source>
        <dbReference type="Pfam" id="PF04116"/>
    </source>
</evidence>
<dbReference type="RefSeq" id="WP_275819311.1">
    <property type="nucleotide sequence ID" value="NZ_JARHUD010000001.1"/>
</dbReference>
<evidence type="ECO:0000256" key="11">
    <source>
        <dbReference type="ARBA" id="ARBA00023098"/>
    </source>
</evidence>
<evidence type="ECO:0000256" key="1">
    <source>
        <dbReference type="ARBA" id="ARBA00001947"/>
    </source>
</evidence>
<dbReference type="PANTHER" id="PTHR12863">
    <property type="entry name" value="FATTY ACID HYDROXYLASE"/>
    <property type="match status" value="1"/>
</dbReference>
<evidence type="ECO:0000256" key="8">
    <source>
        <dbReference type="ARBA" id="ARBA00022833"/>
    </source>
</evidence>
<gene>
    <name evidence="16" type="ORF">P2G67_01510</name>
</gene>
<comment type="subcellular location">
    <subcellularLocation>
        <location evidence="2">Endoplasmic reticulum membrane</location>
        <topology evidence="2">Multi-pass membrane protein</topology>
    </subcellularLocation>
</comment>
<dbReference type="EMBL" id="JARHUD010000001">
    <property type="protein sequence ID" value="MDF2094650.1"/>
    <property type="molecule type" value="Genomic_DNA"/>
</dbReference>
<evidence type="ECO:0000256" key="12">
    <source>
        <dbReference type="ARBA" id="ARBA00023136"/>
    </source>
</evidence>
<keyword evidence="9 14" id="KW-1133">Transmembrane helix</keyword>
<accession>A0ABT5YI80</accession>
<evidence type="ECO:0000256" key="10">
    <source>
        <dbReference type="ARBA" id="ARBA00023002"/>
    </source>
</evidence>